<protein>
    <submittedName>
        <fullName evidence="2">Competence protein ComEC</fullName>
    </submittedName>
</protein>
<keyword evidence="1" id="KW-0812">Transmembrane</keyword>
<evidence type="ECO:0000313" key="2">
    <source>
        <dbReference type="EMBL" id="SUM33319.1"/>
    </source>
</evidence>
<dbReference type="Proteomes" id="UP000255277">
    <property type="component" value="Unassembled WGS sequence"/>
</dbReference>
<name>A0A380FI80_STAGA</name>
<reference evidence="2 3" key="1">
    <citation type="submission" date="2018-06" db="EMBL/GenBank/DDBJ databases">
        <authorList>
            <consortium name="Pathogen Informatics"/>
            <person name="Doyle S."/>
        </authorList>
    </citation>
    <scope>NUCLEOTIDE SEQUENCE [LARGE SCALE GENOMIC DNA]</scope>
    <source>
        <strain evidence="2 3">NCTC12195</strain>
    </source>
</reference>
<proteinExistence type="predicted"/>
<evidence type="ECO:0000256" key="1">
    <source>
        <dbReference type="SAM" id="Phobius"/>
    </source>
</evidence>
<sequence>MIYYAIAYLVGVLWLHVKLISVFLFLILLFIAINKKFSIFKIVILILIPFASFILFYNHYVHSKAEHYQMSNKKLEHDQVTFLGHLSLDNKKVTGKLRYDNKEFKFSYFNNSEINPIKSNSIVNKTCRINAENKAIQVSLL</sequence>
<organism evidence="2 3">
    <name type="scientific">Staphylococcus gallinarum</name>
    <dbReference type="NCBI Taxonomy" id="1293"/>
    <lineage>
        <taxon>Bacteria</taxon>
        <taxon>Bacillati</taxon>
        <taxon>Bacillota</taxon>
        <taxon>Bacilli</taxon>
        <taxon>Bacillales</taxon>
        <taxon>Staphylococcaceae</taxon>
        <taxon>Staphylococcus</taxon>
    </lineage>
</organism>
<accession>A0A380FI80</accession>
<feature type="transmembrane region" description="Helical" evidence="1">
    <location>
        <begin position="6"/>
        <end position="32"/>
    </location>
</feature>
<keyword evidence="1" id="KW-0472">Membrane</keyword>
<keyword evidence="1" id="KW-1133">Transmembrane helix</keyword>
<dbReference type="EMBL" id="UHDK01000001">
    <property type="protein sequence ID" value="SUM33319.1"/>
    <property type="molecule type" value="Genomic_DNA"/>
</dbReference>
<feature type="transmembrane region" description="Helical" evidence="1">
    <location>
        <begin position="39"/>
        <end position="60"/>
    </location>
</feature>
<gene>
    <name evidence="2" type="ORF">NCTC12195_02776</name>
</gene>
<evidence type="ECO:0000313" key="3">
    <source>
        <dbReference type="Proteomes" id="UP000255277"/>
    </source>
</evidence>
<dbReference type="AlphaFoldDB" id="A0A380FI80"/>